<feature type="domain" description="Intradiol ring-cleavage dioxygenases" evidence="4">
    <location>
        <begin position="84"/>
        <end position="112"/>
    </location>
</feature>
<protein>
    <recommendedName>
        <fullName evidence="4">Intradiol ring-cleavage dioxygenases domain-containing protein</fullName>
    </recommendedName>
</protein>
<dbReference type="PANTHER" id="PTHR33711:SF10">
    <property type="entry name" value="INTRADIOL RING-CLEAVAGE DIOXYGENASES DOMAIN-CONTAINING PROTEIN"/>
    <property type="match status" value="1"/>
</dbReference>
<evidence type="ECO:0000313" key="6">
    <source>
        <dbReference type="Proteomes" id="UP001216674"/>
    </source>
</evidence>
<dbReference type="SUPFAM" id="SSF49482">
    <property type="entry name" value="Aromatic compound dioxygenase"/>
    <property type="match status" value="1"/>
</dbReference>
<evidence type="ECO:0000256" key="3">
    <source>
        <dbReference type="ARBA" id="ARBA00023002"/>
    </source>
</evidence>
<keyword evidence="2" id="KW-0223">Dioxygenase</keyword>
<evidence type="ECO:0000256" key="1">
    <source>
        <dbReference type="ARBA" id="ARBA00007825"/>
    </source>
</evidence>
<evidence type="ECO:0000313" key="5">
    <source>
        <dbReference type="EMBL" id="MDF3834198.1"/>
    </source>
</evidence>
<keyword evidence="3" id="KW-0560">Oxidoreductase</keyword>
<dbReference type="Proteomes" id="UP001216674">
    <property type="component" value="Unassembled WGS sequence"/>
</dbReference>
<evidence type="ECO:0000256" key="2">
    <source>
        <dbReference type="ARBA" id="ARBA00022964"/>
    </source>
</evidence>
<evidence type="ECO:0000259" key="4">
    <source>
        <dbReference type="PROSITE" id="PS00083"/>
    </source>
</evidence>
<dbReference type="EMBL" id="JARJLM010000255">
    <property type="protein sequence ID" value="MDF3834198.1"/>
    <property type="molecule type" value="Genomic_DNA"/>
</dbReference>
<dbReference type="InterPro" id="IPR050770">
    <property type="entry name" value="Intradiol_RC_Dioxygenase"/>
</dbReference>
<keyword evidence="6" id="KW-1185">Reference proteome</keyword>
<sequence>MMPKECFPGTACNPNLAPDTGAKGKNMMAMVSDETTVDREPAVVRRTPGLLLGPYYPLTPSNGSDADLWSGDARLPDGARYLQLQGRVLNLLGVPVADALVEIWHADYHGRYRHPSAPDHERVVKGFAGHGSVCSDTQGRFAFRSLVPGAYADGLVQRAPHVHVQVTGQVDRLITQIFLPGHPLNGHDRWYRAVARPELLTPDVLRDGADTLALAWTVVLTQG</sequence>
<name>A0ABT6ANL8_9BURK</name>
<proteinExistence type="inferred from homology"/>
<dbReference type="PANTHER" id="PTHR33711">
    <property type="entry name" value="DIOXYGENASE, PUTATIVE (AFU_ORTHOLOGUE AFUA_2G02910)-RELATED"/>
    <property type="match status" value="1"/>
</dbReference>
<accession>A0ABT6ANL8</accession>
<dbReference type="Gene3D" id="2.60.130.10">
    <property type="entry name" value="Aromatic compound dioxygenase"/>
    <property type="match status" value="1"/>
</dbReference>
<dbReference type="Pfam" id="PF00775">
    <property type="entry name" value="Dioxygenase_C"/>
    <property type="match status" value="1"/>
</dbReference>
<dbReference type="InterPro" id="IPR000627">
    <property type="entry name" value="Intradiol_dOase_C"/>
</dbReference>
<dbReference type="InterPro" id="IPR015889">
    <property type="entry name" value="Intradiol_dOase_core"/>
</dbReference>
<dbReference type="PROSITE" id="PS00083">
    <property type="entry name" value="INTRADIOL_DIOXYGENAS"/>
    <property type="match status" value="1"/>
</dbReference>
<dbReference type="RefSeq" id="WP_276265335.1">
    <property type="nucleotide sequence ID" value="NZ_JARJLM010000255.1"/>
</dbReference>
<organism evidence="5 6">
    <name type="scientific">Cupriavidus basilensis</name>
    <dbReference type="NCBI Taxonomy" id="68895"/>
    <lineage>
        <taxon>Bacteria</taxon>
        <taxon>Pseudomonadati</taxon>
        <taxon>Pseudomonadota</taxon>
        <taxon>Betaproteobacteria</taxon>
        <taxon>Burkholderiales</taxon>
        <taxon>Burkholderiaceae</taxon>
        <taxon>Cupriavidus</taxon>
    </lineage>
</organism>
<comment type="caution">
    <text evidence="5">The sequence shown here is derived from an EMBL/GenBank/DDBJ whole genome shotgun (WGS) entry which is preliminary data.</text>
</comment>
<gene>
    <name evidence="5" type="ORF">P3W85_14725</name>
</gene>
<comment type="similarity">
    <text evidence="1">Belongs to the intradiol ring-cleavage dioxygenase family.</text>
</comment>
<reference evidence="5 6" key="1">
    <citation type="submission" date="2023-03" db="EMBL/GenBank/DDBJ databases">
        <title>Draft assemblies of triclosan tolerant bacteria isolated from returned activated sludge.</title>
        <authorList>
            <person name="Van Hamelsveld S."/>
        </authorList>
    </citation>
    <scope>NUCLEOTIDE SEQUENCE [LARGE SCALE GENOMIC DNA]</scope>
    <source>
        <strain evidence="5 6">GW210010_S58</strain>
    </source>
</reference>